<feature type="compositionally biased region" description="Basic and acidic residues" evidence="1">
    <location>
        <begin position="47"/>
        <end position="59"/>
    </location>
</feature>
<sequence length="59" mass="5915">MPRGSANNDGNRIELGEGAPVDTTGAATVGADSPAASSSLGTSQGEQDERQRELGEGIE</sequence>
<gene>
    <name evidence="2" type="primary">P0434D08.14</name>
</gene>
<reference evidence="2" key="1">
    <citation type="journal article" date="2002" name="Nature">
        <title>The genome sequence and structure of rice chromosome 1.</title>
        <authorList>
            <person name="Sasaki T."/>
            <person name="Matsumoto T."/>
            <person name="Yamamoto K."/>
            <person name="Sakata K."/>
            <person name="Baba T."/>
            <person name="Katayose Y."/>
            <person name="Wu J."/>
            <person name="Niimura Y."/>
            <person name="Cheng Z."/>
            <person name="Nagamura Y."/>
            <person name="Antonio B.A."/>
            <person name="Kanamori H."/>
            <person name="Hosokawa S."/>
            <person name="Masukawa M."/>
            <person name="Arikawa K."/>
            <person name="Chiden Y."/>
            <person name="Hayashi M."/>
            <person name="Okamoto M."/>
            <person name="Ando T."/>
            <person name="Aoki H."/>
            <person name="Arita K."/>
            <person name="Hamada M."/>
            <person name="Harada C."/>
            <person name="Hijishita S."/>
            <person name="Honda M."/>
            <person name="Ichikawa Y."/>
            <person name="Idonuma A."/>
            <person name="Iijima M."/>
            <person name="Ikeda M."/>
            <person name="Ikeno M."/>
            <person name="Itoh S."/>
            <person name="Itoh T."/>
            <person name="Itoh Y."/>
            <person name="Itoh Y."/>
            <person name="Iwabuchi A."/>
            <person name="Kamiya K."/>
            <person name="Karasawa W."/>
            <person name="Katagiri S."/>
            <person name="Kikuta A."/>
            <person name="Kobayashi N."/>
            <person name="Kono I."/>
            <person name="Machita K."/>
            <person name="Maehara T."/>
            <person name="Mizuno H."/>
            <person name="Mizubayashi T."/>
            <person name="Mukai Y."/>
            <person name="Nagasaki H."/>
            <person name="Nakashima M."/>
            <person name="Nakama Y."/>
            <person name="Nakamichi Y."/>
            <person name="Nakamura M."/>
            <person name="Namiki N."/>
            <person name="Negishi M."/>
            <person name="Ohta I."/>
            <person name="Ono N."/>
            <person name="Saji S."/>
            <person name="Sakai K."/>
            <person name="Shibata M."/>
            <person name="Shimokawa T."/>
            <person name="Shomura A."/>
            <person name="Song J."/>
            <person name="Takazaki Y."/>
            <person name="Terasawa K."/>
            <person name="Tsuji K."/>
            <person name="Waki K."/>
            <person name="Yamagata H."/>
            <person name="Yamane H."/>
            <person name="Yoshiki S."/>
            <person name="Yoshihara R."/>
            <person name="Yukawa K."/>
            <person name="Zhong H."/>
            <person name="Iwama H."/>
            <person name="Endo T."/>
            <person name="Ito H."/>
            <person name="Hahn J.H."/>
            <person name="Kim H.I."/>
            <person name="Eun M.Y."/>
            <person name="Yano M."/>
            <person name="Jiang J."/>
            <person name="Gojobori T."/>
        </authorList>
    </citation>
    <scope>NUCLEOTIDE SEQUENCE [LARGE SCALE GENOMIC DNA]</scope>
</reference>
<dbReference type="EMBL" id="AP001278">
    <property type="protein sequence ID" value="BAD81216.1"/>
    <property type="molecule type" value="Genomic_DNA"/>
</dbReference>
<feature type="compositionally biased region" description="Polar residues" evidence="1">
    <location>
        <begin position="1"/>
        <end position="10"/>
    </location>
</feature>
<protein>
    <submittedName>
        <fullName evidence="2">Uncharacterized protein</fullName>
    </submittedName>
</protein>
<organism evidence="2">
    <name type="scientific">Oryza sativa subsp. japonica</name>
    <name type="common">Rice</name>
    <dbReference type="NCBI Taxonomy" id="39947"/>
    <lineage>
        <taxon>Eukaryota</taxon>
        <taxon>Viridiplantae</taxon>
        <taxon>Streptophyta</taxon>
        <taxon>Embryophyta</taxon>
        <taxon>Tracheophyta</taxon>
        <taxon>Spermatophyta</taxon>
        <taxon>Magnoliopsida</taxon>
        <taxon>Liliopsida</taxon>
        <taxon>Poales</taxon>
        <taxon>Poaceae</taxon>
        <taxon>BOP clade</taxon>
        <taxon>Oryzoideae</taxon>
        <taxon>Oryzeae</taxon>
        <taxon>Oryzinae</taxon>
        <taxon>Oryza</taxon>
        <taxon>Oryza sativa</taxon>
    </lineage>
</organism>
<name>Q5NBE0_ORYSJ</name>
<feature type="compositionally biased region" description="Polar residues" evidence="1">
    <location>
        <begin position="35"/>
        <end position="45"/>
    </location>
</feature>
<dbReference type="Proteomes" id="UP000817658">
    <property type="component" value="Chromosome 1"/>
</dbReference>
<evidence type="ECO:0000313" key="2">
    <source>
        <dbReference type="EMBL" id="BAD81216.1"/>
    </source>
</evidence>
<proteinExistence type="predicted"/>
<accession>Q5NBE0</accession>
<dbReference type="AlphaFoldDB" id="Q5NBE0"/>
<feature type="region of interest" description="Disordered" evidence="1">
    <location>
        <begin position="1"/>
        <end position="59"/>
    </location>
</feature>
<evidence type="ECO:0000256" key="1">
    <source>
        <dbReference type="SAM" id="MobiDB-lite"/>
    </source>
</evidence>